<evidence type="ECO:0000313" key="3">
    <source>
        <dbReference type="Proteomes" id="UP000318711"/>
    </source>
</evidence>
<evidence type="ECO:0000259" key="1">
    <source>
        <dbReference type="Pfam" id="PF00535"/>
    </source>
</evidence>
<dbReference type="InterPro" id="IPR050256">
    <property type="entry name" value="Glycosyltransferase_2"/>
</dbReference>
<dbReference type="InterPro" id="IPR029044">
    <property type="entry name" value="Nucleotide-diphossugar_trans"/>
</dbReference>
<proteinExistence type="predicted"/>
<feature type="domain" description="Glycosyltransferase 2-like" evidence="1">
    <location>
        <begin position="8"/>
        <end position="175"/>
    </location>
</feature>
<keyword evidence="2" id="KW-0808">Transferase</keyword>
<dbReference type="AlphaFoldDB" id="A0A554LWD5"/>
<gene>
    <name evidence="2" type="ORF">CEN88_134</name>
</gene>
<dbReference type="PANTHER" id="PTHR48090">
    <property type="entry name" value="UNDECAPRENYL-PHOSPHATE 4-DEOXY-4-FORMAMIDO-L-ARABINOSE TRANSFERASE-RELATED"/>
    <property type="match status" value="1"/>
</dbReference>
<dbReference type="Proteomes" id="UP000318711">
    <property type="component" value="Unassembled WGS sequence"/>
</dbReference>
<dbReference type="Gene3D" id="3.90.550.10">
    <property type="entry name" value="Spore Coat Polysaccharide Biosynthesis Protein SpsA, Chain A"/>
    <property type="match status" value="1"/>
</dbReference>
<dbReference type="InterPro" id="IPR001173">
    <property type="entry name" value="Glyco_trans_2-like"/>
</dbReference>
<dbReference type="SUPFAM" id="SSF53448">
    <property type="entry name" value="Nucleotide-diphospho-sugar transferases"/>
    <property type="match status" value="1"/>
</dbReference>
<organism evidence="2 3">
    <name type="scientific">Candidatus Berkelbacteria bacterium Licking1014_2</name>
    <dbReference type="NCBI Taxonomy" id="2017146"/>
    <lineage>
        <taxon>Bacteria</taxon>
        <taxon>Candidatus Berkelbacteria</taxon>
    </lineage>
</organism>
<comment type="caution">
    <text evidence="2">The sequence shown here is derived from an EMBL/GenBank/DDBJ whole genome shotgun (WGS) entry which is preliminary data.</text>
</comment>
<evidence type="ECO:0000313" key="2">
    <source>
        <dbReference type="EMBL" id="TSC97172.1"/>
    </source>
</evidence>
<reference evidence="2 3" key="1">
    <citation type="submission" date="2017-07" db="EMBL/GenBank/DDBJ databases">
        <title>Mechanisms for carbon and nitrogen cycling indicate functional differentiation within the Candidate Phyla Radiation.</title>
        <authorList>
            <person name="Danczak R.E."/>
            <person name="Johnston M.D."/>
            <person name="Kenah C."/>
            <person name="Slattery M."/>
            <person name="Wrighton K.C."/>
            <person name="Wilkins M.J."/>
        </authorList>
    </citation>
    <scope>NUCLEOTIDE SEQUENCE [LARGE SCALE GENOMIC DNA]</scope>
    <source>
        <strain evidence="2">Licking1014_2</strain>
    </source>
</reference>
<dbReference type="PANTHER" id="PTHR48090:SF7">
    <property type="entry name" value="RFBJ PROTEIN"/>
    <property type="match status" value="1"/>
</dbReference>
<name>A0A554LWD5_9BACT</name>
<dbReference type="Pfam" id="PF00535">
    <property type="entry name" value="Glycos_transf_2"/>
    <property type="match status" value="1"/>
</dbReference>
<protein>
    <submittedName>
        <fullName evidence="2">Family 2 glycosyl transferase</fullName>
    </submittedName>
</protein>
<dbReference type="GO" id="GO:0016740">
    <property type="term" value="F:transferase activity"/>
    <property type="evidence" value="ECO:0007669"/>
    <property type="project" value="UniProtKB-KW"/>
</dbReference>
<accession>A0A554LWD5</accession>
<sequence length="238" mass="26637">MKKRFKLSIIIPAYNEKKTLAAIAERVLAVKIAGGAKEIIIVNDASTDTTAAAADRLAREKSIVKVIHHVKNQGKGAAIRTGFAAATGDIVLIQDADLEYDPSEYPRLLQPILDDRADVVFGSRFQGGQPHRALYYWHAVGNRWLTALSNMLTNLNLTDMECCYKVFTKTAVKKILPTLQSKTFDIEPELVAKAAKNRFRIYEVGVSYYGRTYAEGKKINWRDIGRAVRAIIKYNLFS</sequence>
<dbReference type="CDD" id="cd04179">
    <property type="entry name" value="DPM_DPG-synthase_like"/>
    <property type="match status" value="1"/>
</dbReference>
<dbReference type="EMBL" id="VMGL01000010">
    <property type="protein sequence ID" value="TSC97172.1"/>
    <property type="molecule type" value="Genomic_DNA"/>
</dbReference>